<keyword evidence="2" id="KW-1185">Reference proteome</keyword>
<sequence length="145" mass="16887">MPIYLCQTLLKFLFVRRRILMDYNKVRKSFLLKGVLKTNGYKRSINVGRIILKEIQNCARKKARKFDEPSTESKSKVDSINEIEEVESEGELNNLEPRVEPNVTEPVKPSVNLELTILMTSSSNTMNKLEFSTMMDMWKVMHSQQ</sequence>
<accession>A0A9D4A7K7</accession>
<proteinExistence type="predicted"/>
<gene>
    <name evidence="1" type="ORF">J1N35_014424</name>
</gene>
<protein>
    <submittedName>
        <fullName evidence="1">Uncharacterized protein</fullName>
    </submittedName>
</protein>
<reference evidence="1 2" key="1">
    <citation type="journal article" date="2021" name="Plant Biotechnol. J.">
        <title>Multi-omics assisted identification of the key and species-specific regulatory components of drought-tolerant mechanisms in Gossypium stocksii.</title>
        <authorList>
            <person name="Yu D."/>
            <person name="Ke L."/>
            <person name="Zhang D."/>
            <person name="Wu Y."/>
            <person name="Sun Y."/>
            <person name="Mei J."/>
            <person name="Sun J."/>
            <person name="Sun Y."/>
        </authorList>
    </citation>
    <scope>NUCLEOTIDE SEQUENCE [LARGE SCALE GENOMIC DNA]</scope>
    <source>
        <strain evidence="2">cv. E1</strain>
        <tissue evidence="1">Leaf</tissue>
    </source>
</reference>
<evidence type="ECO:0000313" key="2">
    <source>
        <dbReference type="Proteomes" id="UP000828251"/>
    </source>
</evidence>
<dbReference type="AlphaFoldDB" id="A0A9D4A7K7"/>
<dbReference type="EMBL" id="JAIQCV010000005">
    <property type="protein sequence ID" value="KAH1097503.1"/>
    <property type="molecule type" value="Genomic_DNA"/>
</dbReference>
<comment type="caution">
    <text evidence="1">The sequence shown here is derived from an EMBL/GenBank/DDBJ whole genome shotgun (WGS) entry which is preliminary data.</text>
</comment>
<organism evidence="1 2">
    <name type="scientific">Gossypium stocksii</name>
    <dbReference type="NCBI Taxonomy" id="47602"/>
    <lineage>
        <taxon>Eukaryota</taxon>
        <taxon>Viridiplantae</taxon>
        <taxon>Streptophyta</taxon>
        <taxon>Embryophyta</taxon>
        <taxon>Tracheophyta</taxon>
        <taxon>Spermatophyta</taxon>
        <taxon>Magnoliopsida</taxon>
        <taxon>eudicotyledons</taxon>
        <taxon>Gunneridae</taxon>
        <taxon>Pentapetalae</taxon>
        <taxon>rosids</taxon>
        <taxon>malvids</taxon>
        <taxon>Malvales</taxon>
        <taxon>Malvaceae</taxon>
        <taxon>Malvoideae</taxon>
        <taxon>Gossypium</taxon>
    </lineage>
</organism>
<evidence type="ECO:0000313" key="1">
    <source>
        <dbReference type="EMBL" id="KAH1097503.1"/>
    </source>
</evidence>
<name>A0A9D4A7K7_9ROSI</name>
<dbReference type="Proteomes" id="UP000828251">
    <property type="component" value="Unassembled WGS sequence"/>
</dbReference>